<dbReference type="InterPro" id="IPR036866">
    <property type="entry name" value="RibonucZ/Hydroxyglut_hydro"/>
</dbReference>
<dbReference type="RefSeq" id="WP_132685655.1">
    <property type="nucleotide sequence ID" value="NZ_SMLA01000053.1"/>
</dbReference>
<sequence length="275" mass="31173">MTASYAIDVQDPENTAGRVLPREIASGVYWLGDCMLWPAPQKLEHSYTATFLVAGTQGSVLIDTGHPKDWDVERAQLDKLFEQGVAPLRWVFPTHPEVTHCGNLGRLLDRYPDAEAIGDMRDLHLIFPQHVDRMVETTVGDSIDLGDRRFVFVDAVFRDLPNSLWGYDTQEQVLFSGDGMGFGHYHGEEHCGRFVEEIDELPIGELSGQFLEYALYWSRMKTLEPKIEQLNRLIEVDYPTRLIAGAHGSPVSDPEGTMPRVKDGMRQLAEKFRLR</sequence>
<evidence type="ECO:0000313" key="2">
    <source>
        <dbReference type="EMBL" id="TDD83455.1"/>
    </source>
</evidence>
<dbReference type="EMBL" id="SMLA01000053">
    <property type="protein sequence ID" value="TDD83455.1"/>
    <property type="molecule type" value="Genomic_DNA"/>
</dbReference>
<proteinExistence type="predicted"/>
<keyword evidence="3" id="KW-1185">Reference proteome</keyword>
<organism evidence="2 3">
    <name type="scientific">Saccharopolyspora karakumensis</name>
    <dbReference type="NCBI Taxonomy" id="2530386"/>
    <lineage>
        <taxon>Bacteria</taxon>
        <taxon>Bacillati</taxon>
        <taxon>Actinomycetota</taxon>
        <taxon>Actinomycetes</taxon>
        <taxon>Pseudonocardiales</taxon>
        <taxon>Pseudonocardiaceae</taxon>
        <taxon>Saccharopolyspora</taxon>
    </lineage>
</organism>
<dbReference type="Gene3D" id="3.60.15.10">
    <property type="entry name" value="Ribonuclease Z/Hydroxyacylglutathione hydrolase-like"/>
    <property type="match status" value="1"/>
</dbReference>
<dbReference type="PANTHER" id="PTHR43717:SF1">
    <property type="entry name" value="ANAEROBIC NITRIC OXIDE REDUCTASE FLAVORUBREDOXIN"/>
    <property type="match status" value="1"/>
</dbReference>
<dbReference type="Pfam" id="PF00753">
    <property type="entry name" value="Lactamase_B"/>
    <property type="match status" value="1"/>
</dbReference>
<reference evidence="2 3" key="1">
    <citation type="submission" date="2019-03" db="EMBL/GenBank/DDBJ databases">
        <title>Draft genome sequences of novel Actinobacteria.</title>
        <authorList>
            <person name="Sahin N."/>
            <person name="Ay H."/>
            <person name="Saygin H."/>
        </authorList>
    </citation>
    <scope>NUCLEOTIDE SEQUENCE [LARGE SCALE GENOMIC DNA]</scope>
    <source>
        <strain evidence="2 3">5K548</strain>
    </source>
</reference>
<dbReference type="PANTHER" id="PTHR43717">
    <property type="entry name" value="ANAEROBIC NITRIC OXIDE REDUCTASE FLAVORUBREDOXIN"/>
    <property type="match status" value="1"/>
</dbReference>
<evidence type="ECO:0000313" key="3">
    <source>
        <dbReference type="Proteomes" id="UP000294723"/>
    </source>
</evidence>
<dbReference type="AlphaFoldDB" id="A0A4R5BD26"/>
<accession>A0A4R5BD26</accession>
<dbReference type="InterPro" id="IPR001279">
    <property type="entry name" value="Metallo-B-lactamas"/>
</dbReference>
<protein>
    <submittedName>
        <fullName evidence="2">FprA family A-type flavoprotein</fullName>
    </submittedName>
</protein>
<comment type="caution">
    <text evidence="2">The sequence shown here is derived from an EMBL/GenBank/DDBJ whole genome shotgun (WGS) entry which is preliminary data.</text>
</comment>
<feature type="domain" description="Metallo-beta-lactamase" evidence="1">
    <location>
        <begin position="47"/>
        <end position="247"/>
    </location>
</feature>
<evidence type="ECO:0000259" key="1">
    <source>
        <dbReference type="SMART" id="SM00849"/>
    </source>
</evidence>
<dbReference type="SUPFAM" id="SSF56281">
    <property type="entry name" value="Metallo-hydrolase/oxidoreductase"/>
    <property type="match status" value="1"/>
</dbReference>
<dbReference type="SMART" id="SM00849">
    <property type="entry name" value="Lactamase_B"/>
    <property type="match status" value="1"/>
</dbReference>
<dbReference type="Proteomes" id="UP000294723">
    <property type="component" value="Unassembled WGS sequence"/>
</dbReference>
<gene>
    <name evidence="2" type="ORF">E1202_25420</name>
</gene>
<name>A0A4R5BD26_9PSEU</name>